<name>A0ABC8CJP1_CORST</name>
<gene>
    <name evidence="3" type="ORF">A9D01_05580</name>
</gene>
<dbReference type="InterPro" id="IPR054612">
    <property type="entry name" value="Phage_capsid-like_C"/>
</dbReference>
<accession>A0ABC8CJP1</accession>
<evidence type="ECO:0000313" key="3">
    <source>
        <dbReference type="EMBL" id="ATZ08314.1"/>
    </source>
</evidence>
<feature type="domain" description="Phage capsid-like C-terminal" evidence="2">
    <location>
        <begin position="124"/>
        <end position="397"/>
    </location>
</feature>
<reference evidence="3 4" key="1">
    <citation type="submission" date="2017-11" db="EMBL/GenBank/DDBJ databases">
        <title>Whole genome sequencing of cultured pathogen.</title>
        <authorList>
            <person name="Hoffmann M."/>
            <person name="Sanchez M."/>
            <person name="Timme R."/>
            <person name="Nudel K."/>
            <person name="Bry L."/>
        </authorList>
    </citation>
    <scope>NUCLEOTIDE SEQUENCE [LARGE SCALE GENOMIC DNA]</scope>
    <source>
        <strain evidence="3 4">216</strain>
    </source>
</reference>
<evidence type="ECO:0000256" key="1">
    <source>
        <dbReference type="ARBA" id="ARBA00004328"/>
    </source>
</evidence>
<sequence length="403" mass="43149">MTVELKKRRAKLADEGLKIVTEAKSAGAPSAEQVARLKDIESELGTLDAQLKAAENFGSYEQLFKGMPEAKKEEAARTLGEHFLKSAGDLSVLRDRSNSTVSATEFKANTDTVTTTAGDALTPVLTDVDKTVVHGKRDRPVLADLLGSGTISGNAISYFIEGAFEGDFGTVAEGAQKPQVHVANPTAVTDPLRKIAAWITITDEFLEDLPFLKSEIDNRLLYKLAIFEEKQLLSGDGMGNNIKGLLNRDGLQVDTAASIDEVPDKIFSATTKISTATELTADGVMINPADYEPIRLKKDDNGQYYGGGFFQGAYGNGTVMEQPGLWGLRTVVTPAIPKDTVLVGAFGLGGTVYRKGGVRVEATNAHADNFTTNKVTIRAEERLALAVRYPSAFVKLTVGGAES</sequence>
<proteinExistence type="predicted"/>
<dbReference type="SUPFAM" id="SSF56563">
    <property type="entry name" value="Major capsid protein gp5"/>
    <property type="match status" value="1"/>
</dbReference>
<dbReference type="EMBL" id="CP024932">
    <property type="protein sequence ID" value="ATZ08314.1"/>
    <property type="molecule type" value="Genomic_DNA"/>
</dbReference>
<dbReference type="InterPro" id="IPR024455">
    <property type="entry name" value="Phage_capsid"/>
</dbReference>
<evidence type="ECO:0000313" key="4">
    <source>
        <dbReference type="Proteomes" id="UP000231994"/>
    </source>
</evidence>
<dbReference type="Proteomes" id="UP000231994">
    <property type="component" value="Chromosome"/>
</dbReference>
<organism evidence="3 4">
    <name type="scientific">Corynebacterium striatum</name>
    <dbReference type="NCBI Taxonomy" id="43770"/>
    <lineage>
        <taxon>Bacteria</taxon>
        <taxon>Bacillati</taxon>
        <taxon>Actinomycetota</taxon>
        <taxon>Actinomycetes</taxon>
        <taxon>Mycobacteriales</taxon>
        <taxon>Corynebacteriaceae</taxon>
        <taxon>Corynebacterium</taxon>
    </lineage>
</organism>
<dbReference type="AlphaFoldDB" id="A0ABC8CJP1"/>
<dbReference type="Gene3D" id="3.30.2400.10">
    <property type="entry name" value="Major capsid protein gp5"/>
    <property type="match status" value="1"/>
</dbReference>
<evidence type="ECO:0000259" key="2">
    <source>
        <dbReference type="Pfam" id="PF05065"/>
    </source>
</evidence>
<dbReference type="Pfam" id="PF05065">
    <property type="entry name" value="Phage_capsid"/>
    <property type="match status" value="1"/>
</dbReference>
<comment type="subcellular location">
    <subcellularLocation>
        <location evidence="1">Virion</location>
    </subcellularLocation>
</comment>
<protein>
    <submittedName>
        <fullName evidence="3">Phage major capsid protein</fullName>
    </submittedName>
</protein>
<dbReference type="Gene3D" id="3.30.2320.10">
    <property type="entry name" value="hypothetical protein PF0899 domain"/>
    <property type="match status" value="1"/>
</dbReference>
<dbReference type="NCBIfam" id="TIGR01554">
    <property type="entry name" value="major_cap_HK97"/>
    <property type="match status" value="1"/>
</dbReference>
<dbReference type="RefSeq" id="WP_100618800.1">
    <property type="nucleotide sequence ID" value="NZ_CP024932.1"/>
</dbReference>